<reference evidence="4" key="1">
    <citation type="submission" date="2018-05" db="EMBL/GenBank/DDBJ databases">
        <authorList>
            <person name="Lanie J.A."/>
            <person name="Ng W.-L."/>
            <person name="Kazmierczak K.M."/>
            <person name="Andrzejewski T.M."/>
            <person name="Davidsen T.M."/>
            <person name="Wayne K.J."/>
            <person name="Tettelin H."/>
            <person name="Glass J.I."/>
            <person name="Rusch D."/>
            <person name="Podicherti R."/>
            <person name="Tsui H.-C.T."/>
            <person name="Winkler M.E."/>
        </authorList>
    </citation>
    <scope>NUCLEOTIDE SEQUENCE</scope>
</reference>
<keyword evidence="3" id="KW-0808">Transferase</keyword>
<proteinExistence type="inferred from homology"/>
<dbReference type="NCBIfam" id="NF001452">
    <property type="entry name" value="PRK00311.1"/>
    <property type="match status" value="1"/>
</dbReference>
<evidence type="ECO:0000313" key="4">
    <source>
        <dbReference type="EMBL" id="SVB07927.1"/>
    </source>
</evidence>
<dbReference type="Gene3D" id="3.20.20.60">
    <property type="entry name" value="Phosphoenolpyruvate-binding domains"/>
    <property type="match status" value="1"/>
</dbReference>
<organism evidence="4">
    <name type="scientific">marine metagenome</name>
    <dbReference type="NCBI Taxonomy" id="408172"/>
    <lineage>
        <taxon>unclassified sequences</taxon>
        <taxon>metagenomes</taxon>
        <taxon>ecological metagenomes</taxon>
    </lineage>
</organism>
<dbReference type="EMBL" id="UINC01027893">
    <property type="protein sequence ID" value="SVB07927.1"/>
    <property type="molecule type" value="Genomic_DNA"/>
</dbReference>
<dbReference type="SUPFAM" id="SSF51621">
    <property type="entry name" value="Phosphoenolpyruvate/pyruvate domain"/>
    <property type="match status" value="1"/>
</dbReference>
<dbReference type="GO" id="GO:0003864">
    <property type="term" value="F:3-methyl-2-oxobutanoate hydroxymethyltransferase activity"/>
    <property type="evidence" value="ECO:0007669"/>
    <property type="project" value="UniProtKB-EC"/>
</dbReference>
<protein>
    <recommendedName>
        <fullName evidence="2">3-methyl-2-oxobutanoate hydroxymethyltransferase</fullName>
        <ecNumber evidence="2">2.1.2.11</ecNumber>
    </recommendedName>
</protein>
<dbReference type="PANTHER" id="PTHR20881">
    <property type="entry name" value="3-METHYL-2-OXOBUTANOATE HYDROXYMETHYLTRANSFERASE"/>
    <property type="match status" value="1"/>
</dbReference>
<gene>
    <name evidence="4" type="ORF">METZ01_LOCUS160781</name>
</gene>
<evidence type="ECO:0000256" key="3">
    <source>
        <dbReference type="ARBA" id="ARBA00022679"/>
    </source>
</evidence>
<dbReference type="EC" id="2.1.2.11" evidence="2"/>
<dbReference type="NCBIfam" id="TIGR00222">
    <property type="entry name" value="panB"/>
    <property type="match status" value="1"/>
</dbReference>
<dbReference type="GO" id="GO:0015940">
    <property type="term" value="P:pantothenate biosynthetic process"/>
    <property type="evidence" value="ECO:0007669"/>
    <property type="project" value="InterPro"/>
</dbReference>
<dbReference type="AlphaFoldDB" id="A0A382B3V7"/>
<evidence type="ECO:0000256" key="2">
    <source>
        <dbReference type="ARBA" id="ARBA00012618"/>
    </source>
</evidence>
<name>A0A382B3V7_9ZZZZ</name>
<dbReference type="Pfam" id="PF02548">
    <property type="entry name" value="Pantoate_transf"/>
    <property type="match status" value="1"/>
</dbReference>
<comment type="similarity">
    <text evidence="1">Belongs to the PanB family.</text>
</comment>
<sequence>MQFPLVPKRLCAKAVGVPSVKITVDAIGQMKGREPIAALTAYDYPMARLLDECGVPLLLVGDSLGMVVLGLPDTTAVTMADMEHHTRAAARAKPRALFAADLPKGSYKNADDAVANARRLINAGAEAVKAEGGATIRPQVEAIVADGIPFLGHIGMLPQNVHAEGGYKVKGKTDDEREAIIRDAEALVEAGAFAVVLELVAPAVAAEITRTIPIPTIGIGSGVDCDGQILVTTDLWATSPDYIPRHVQPNMQVPVEMRRTVGDWMNSFKTVPANRNQ</sequence>
<accession>A0A382B3V7</accession>
<dbReference type="CDD" id="cd06557">
    <property type="entry name" value="KPHMT-like"/>
    <property type="match status" value="1"/>
</dbReference>
<dbReference type="PIRSF" id="PIRSF000388">
    <property type="entry name" value="Pantoate_hydroxy_MeTrfase"/>
    <property type="match status" value="1"/>
</dbReference>
<dbReference type="InterPro" id="IPR040442">
    <property type="entry name" value="Pyrv_kinase-like_dom_sf"/>
</dbReference>
<dbReference type="InterPro" id="IPR015813">
    <property type="entry name" value="Pyrv/PenolPyrv_kinase-like_dom"/>
</dbReference>
<evidence type="ECO:0000256" key="1">
    <source>
        <dbReference type="ARBA" id="ARBA00008676"/>
    </source>
</evidence>
<dbReference type="GO" id="GO:0000287">
    <property type="term" value="F:magnesium ion binding"/>
    <property type="evidence" value="ECO:0007669"/>
    <property type="project" value="TreeGrafter"/>
</dbReference>
<dbReference type="PANTHER" id="PTHR20881:SF0">
    <property type="entry name" value="3-METHYL-2-OXOBUTANOATE HYDROXYMETHYLTRANSFERASE"/>
    <property type="match status" value="1"/>
</dbReference>
<dbReference type="InterPro" id="IPR003700">
    <property type="entry name" value="Pantoate_hydroxy_MeTrfase"/>
</dbReference>
<dbReference type="HAMAP" id="MF_00156">
    <property type="entry name" value="PanB"/>
    <property type="match status" value="1"/>
</dbReference>